<gene>
    <name evidence="2" type="ORF">JCM17846_32920</name>
</gene>
<keyword evidence="3" id="KW-1185">Reference proteome</keyword>
<evidence type="ECO:0000259" key="1">
    <source>
        <dbReference type="Pfam" id="PF01935"/>
    </source>
</evidence>
<accession>A0A5A7NDL8</accession>
<organism evidence="2 3">
    <name type="scientific">Iodidimonas nitroreducens</name>
    <dbReference type="NCBI Taxonomy" id="1236968"/>
    <lineage>
        <taxon>Bacteria</taxon>
        <taxon>Pseudomonadati</taxon>
        <taxon>Pseudomonadota</taxon>
        <taxon>Alphaproteobacteria</taxon>
        <taxon>Iodidimonadales</taxon>
        <taxon>Iodidimonadaceae</taxon>
        <taxon>Iodidimonas</taxon>
    </lineage>
</organism>
<dbReference type="Proteomes" id="UP000324996">
    <property type="component" value="Unassembled WGS sequence"/>
</dbReference>
<reference evidence="2 3" key="1">
    <citation type="submission" date="2019-09" db="EMBL/GenBank/DDBJ databases">
        <title>NBRP : Genome information of microbial organism related human and environment.</title>
        <authorList>
            <person name="Hattori M."/>
            <person name="Oshima K."/>
            <person name="Inaba H."/>
            <person name="Suda W."/>
            <person name="Sakamoto M."/>
            <person name="Iino T."/>
            <person name="Kitahara M."/>
            <person name="Oshida Y."/>
            <person name="Iida T."/>
            <person name="Kudo T."/>
            <person name="Itoh T."/>
            <person name="Ohkuma M."/>
        </authorList>
    </citation>
    <scope>NUCLEOTIDE SEQUENCE [LARGE SCALE GENOMIC DNA]</scope>
    <source>
        <strain evidence="2 3">Q-1</strain>
    </source>
</reference>
<dbReference type="InterPro" id="IPR002789">
    <property type="entry name" value="HerA_central"/>
</dbReference>
<dbReference type="EMBL" id="BKCN01000032">
    <property type="protein sequence ID" value="GER05610.1"/>
    <property type="molecule type" value="Genomic_DNA"/>
</dbReference>
<evidence type="ECO:0000313" key="2">
    <source>
        <dbReference type="EMBL" id="GER05610.1"/>
    </source>
</evidence>
<dbReference type="AlphaFoldDB" id="A0A5A7NDL8"/>
<dbReference type="InterPro" id="IPR008571">
    <property type="entry name" value="HerA-like"/>
</dbReference>
<dbReference type="PANTHER" id="PTHR42957:SF1">
    <property type="entry name" value="HELICASE MJ1565-RELATED"/>
    <property type="match status" value="1"/>
</dbReference>
<dbReference type="CDD" id="cd01127">
    <property type="entry name" value="TrwB_TraG_TraD_VirD4"/>
    <property type="match status" value="1"/>
</dbReference>
<name>A0A5A7NDL8_9PROT</name>
<dbReference type="Pfam" id="PF01935">
    <property type="entry name" value="DUF87"/>
    <property type="match status" value="1"/>
</dbReference>
<proteinExistence type="predicted"/>
<dbReference type="PANTHER" id="PTHR42957">
    <property type="entry name" value="HELICASE MJ1565-RELATED"/>
    <property type="match status" value="1"/>
</dbReference>
<comment type="caution">
    <text evidence="2">The sequence shown here is derived from an EMBL/GenBank/DDBJ whole genome shotgun (WGS) entry which is preliminary data.</text>
</comment>
<protein>
    <submittedName>
        <fullName evidence="2">Sea9</fullName>
    </submittedName>
</protein>
<sequence>MTIFDYDDNEALGKIIAVDSAVVVVRVDELERLKRVQVNRLVALQSSKAGQHLIGVVSRITRKAPDGGVELDADEDNGETVELPENNLVRVSLIGTLIDRLGTASNVFRRTLETVPEIDANCFALEGERLTNFMQVISNVAGNGPQLELGKYTLDEDATAYLNGNRLFQRHAIVVGSTGSGKSWTTARLLDQVAALKQANAILFDVHGEYKTLVGDEFRHFRVAGPGDLDGGAALDGGVLYLPYWLLGYEAMVSLFVDRSDQNAPNQAMIMSRCITDAKRAFLEAGEHADILKNFTVDSPVPFDINAVVSELARLDIERVPGARAGSDKAGDFNGRLSRLIARFASKRLDRRLGFLFQPHNECMEMEWLTTMAHKLVGGRGSQADSNGGIKIVDFSEVPSDILPLMVSLLARLIFTITQWTDIEKRHPVALFCDEAHLYIPERASADSVDDISVGIFERIAKEGRKYGVGLVVISQRPAEVNRTVLSQCNNVVAMRLTNGEDQSVIKRLLPDSLGSFGDLLPVLDVGEALVVAMPACCQHAFASQNQNTSQTVLLSSFGIVGTTNRQSLILNALCIPGGDRVRCNKTTCVPSKGKCHESYVSGLGHAGFRYCQVSKRSRSLGGKLVCGLAQYISFHSEVGASRTPSIFWLS</sequence>
<evidence type="ECO:0000313" key="3">
    <source>
        <dbReference type="Proteomes" id="UP000324996"/>
    </source>
</evidence>
<feature type="domain" description="Helicase HerA central" evidence="1">
    <location>
        <begin position="148"/>
        <end position="413"/>
    </location>
</feature>
<dbReference type="InterPro" id="IPR027417">
    <property type="entry name" value="P-loop_NTPase"/>
</dbReference>
<dbReference type="Gene3D" id="3.40.50.300">
    <property type="entry name" value="P-loop containing nucleotide triphosphate hydrolases"/>
    <property type="match status" value="2"/>
</dbReference>
<dbReference type="SUPFAM" id="SSF52540">
    <property type="entry name" value="P-loop containing nucleoside triphosphate hydrolases"/>
    <property type="match status" value="1"/>
</dbReference>